<organism evidence="1">
    <name type="scientific">marine sediment metagenome</name>
    <dbReference type="NCBI Taxonomy" id="412755"/>
    <lineage>
        <taxon>unclassified sequences</taxon>
        <taxon>metagenomes</taxon>
        <taxon>ecological metagenomes</taxon>
    </lineage>
</organism>
<dbReference type="EMBL" id="LAZR01042361">
    <property type="protein sequence ID" value="KKL09709.1"/>
    <property type="molecule type" value="Genomic_DNA"/>
</dbReference>
<protein>
    <submittedName>
        <fullName evidence="1">Uncharacterized protein</fullName>
    </submittedName>
</protein>
<reference evidence="1" key="1">
    <citation type="journal article" date="2015" name="Nature">
        <title>Complex archaea that bridge the gap between prokaryotes and eukaryotes.</title>
        <authorList>
            <person name="Spang A."/>
            <person name="Saw J.H."/>
            <person name="Jorgensen S.L."/>
            <person name="Zaremba-Niedzwiedzka K."/>
            <person name="Martijn J."/>
            <person name="Lind A.E."/>
            <person name="van Eijk R."/>
            <person name="Schleper C."/>
            <person name="Guy L."/>
            <person name="Ettema T.J."/>
        </authorList>
    </citation>
    <scope>NUCLEOTIDE SEQUENCE</scope>
</reference>
<evidence type="ECO:0000313" key="1">
    <source>
        <dbReference type="EMBL" id="KKL09709.1"/>
    </source>
</evidence>
<gene>
    <name evidence="2" type="ORF">LCGC14_1419110</name>
    <name evidence="1" type="ORF">LCGC14_2563140</name>
</gene>
<accession>A0A0F9AJE0</accession>
<dbReference type="AlphaFoldDB" id="A0A0F9AJE0"/>
<proteinExistence type="predicted"/>
<comment type="caution">
    <text evidence="1">The sequence shown here is derived from an EMBL/GenBank/DDBJ whole genome shotgun (WGS) entry which is preliminary data.</text>
</comment>
<name>A0A0F9AJE0_9ZZZZ</name>
<dbReference type="EMBL" id="LAZR01009444">
    <property type="protein sequence ID" value="KKM72582.1"/>
    <property type="molecule type" value="Genomic_DNA"/>
</dbReference>
<evidence type="ECO:0000313" key="2">
    <source>
        <dbReference type="EMBL" id="KKM72582.1"/>
    </source>
</evidence>
<sequence>MLLEEVLPHPTKQEIYINQIVTPHNLIRESDKKMVNNILLKEIARKSIRVAH</sequence>